<dbReference type="InterPro" id="IPR029052">
    <property type="entry name" value="Metallo-depent_PP-like"/>
</dbReference>
<evidence type="ECO:0000313" key="4">
    <source>
        <dbReference type="Proteomes" id="UP000630135"/>
    </source>
</evidence>
<dbReference type="Gene3D" id="3.60.21.10">
    <property type="match status" value="1"/>
</dbReference>
<name>A0AAV4K2Y7_9DEIO</name>
<dbReference type="Proteomes" id="UP000630135">
    <property type="component" value="Unassembled WGS sequence"/>
</dbReference>
<dbReference type="PROSITE" id="PS51318">
    <property type="entry name" value="TAT"/>
    <property type="match status" value="1"/>
</dbReference>
<dbReference type="GO" id="GO:0016787">
    <property type="term" value="F:hydrolase activity"/>
    <property type="evidence" value="ECO:0007669"/>
    <property type="project" value="InterPro"/>
</dbReference>
<reference evidence="4" key="3">
    <citation type="journal article" date="2019" name="Int. J. Syst. Evol. Microbiol.">
        <title>The Global Catalogue of Microorganisms (GCM) 10K type strain sequencing project: providing services to taxonomists for standard genome sequencing and annotation.</title>
        <authorList>
            <consortium name="The Broad Institute Genomics Platform"/>
            <consortium name="The Broad Institute Genome Sequencing Center for Infectious Disease"/>
            <person name="Wu L."/>
            <person name="Ma J."/>
        </authorList>
    </citation>
    <scope>NUCLEOTIDE SEQUENCE [LARGE SCALE GENOMIC DNA]</scope>
    <source>
        <strain evidence="4">CGMCC 1.8884</strain>
    </source>
</reference>
<accession>A0AAV4K2Y7</accession>
<reference evidence="3" key="1">
    <citation type="journal article" date="2014" name="Int. J. Syst. Evol. Microbiol.">
        <title>Complete genome of a new Firmicutes species belonging to the dominant human colonic microbiota ('Ruminococcus bicirculans') reveals two chromosomes and a selective capacity to utilize plant glucans.</title>
        <authorList>
            <consortium name="NISC Comparative Sequencing Program"/>
            <person name="Wegmann U."/>
            <person name="Louis P."/>
            <person name="Goesmann A."/>
            <person name="Henrissat B."/>
            <person name="Duncan S.H."/>
            <person name="Flint H.J."/>
        </authorList>
    </citation>
    <scope>NUCLEOTIDE SEQUENCE</scope>
    <source>
        <strain evidence="3">CGMCC 1.8884</strain>
    </source>
</reference>
<dbReference type="Pfam" id="PF00149">
    <property type="entry name" value="Metallophos"/>
    <property type="match status" value="1"/>
</dbReference>
<organism evidence="2 5">
    <name type="scientific">Deinococcus wulumuqiensis</name>
    <dbReference type="NCBI Taxonomy" id="980427"/>
    <lineage>
        <taxon>Bacteria</taxon>
        <taxon>Thermotogati</taxon>
        <taxon>Deinococcota</taxon>
        <taxon>Deinococci</taxon>
        <taxon>Deinococcales</taxon>
        <taxon>Deinococcaceae</taxon>
        <taxon>Deinococcus</taxon>
    </lineage>
</organism>
<comment type="caution">
    <text evidence="2">The sequence shown here is derived from an EMBL/GenBank/DDBJ whole genome shotgun (WGS) entry which is preliminary data.</text>
</comment>
<dbReference type="InterPro" id="IPR006311">
    <property type="entry name" value="TAT_signal"/>
</dbReference>
<dbReference type="GeneID" id="59164313"/>
<sequence length="321" mass="35059">MSLTRRSILKTAPFLAGLPLLGRAEAQSAATDRPDLIVAHLTDIHFGVDLLDKDRLKPGVSAQGLVATIRHAQAQGAQLILQGGDLLAEAFNKPADVVRPQIEGAVKVFAQEAKVPVRHAIGNHDIWGWDKKSSGTTGNEPLWGKKWIMQALKMDKPYYSFDQGKWHFVVLDDIQPGEDRDYVVKLDSDQMSWLKDDLAANAQKPTALLSHAPIFAVTPFLDGSNNLSGDWKVSGSLMHLDAPRLKSLFKKNPQVKLTLSGHTHLIDQVLLAGVVYANDGAVSAGSWYNNIQDTAPGYGLIKLWNDGRVKVEYVPSGFSLG</sequence>
<dbReference type="PANTHER" id="PTHR43143">
    <property type="entry name" value="METALLOPHOSPHOESTERASE, CALCINEURIN SUPERFAMILY"/>
    <property type="match status" value="1"/>
</dbReference>
<reference evidence="2" key="2">
    <citation type="journal article" date="2014" name="Int. J. Syst. Evol. Microbiol.">
        <title>Complete genome sequence of Corynebacterium casei LMG S-19264T (=DSM 44701T), isolated from a smear-ripened cheese.</title>
        <authorList>
            <consortium name="US DOE Joint Genome Institute (JGI-PGF)"/>
            <person name="Walter F."/>
            <person name="Albersmeier A."/>
            <person name="Kalinowski J."/>
            <person name="Ruckert C."/>
        </authorList>
    </citation>
    <scope>NUCLEOTIDE SEQUENCE</scope>
    <source>
        <strain evidence="2">CGMCC 1.8885</strain>
    </source>
</reference>
<dbReference type="InterPro" id="IPR004843">
    <property type="entry name" value="Calcineurin-like_PHP"/>
</dbReference>
<dbReference type="AlphaFoldDB" id="A0AAV4K2Y7"/>
<dbReference type="Proteomes" id="UP000652720">
    <property type="component" value="Unassembled WGS sequence"/>
</dbReference>
<gene>
    <name evidence="3" type="ORF">GCM10008021_14860</name>
    <name evidence="2" type="ORF">GCM10010914_05220</name>
</gene>
<evidence type="ECO:0000259" key="1">
    <source>
        <dbReference type="Pfam" id="PF00149"/>
    </source>
</evidence>
<proteinExistence type="predicted"/>
<keyword evidence="4" id="KW-1185">Reference proteome</keyword>
<dbReference type="SUPFAM" id="SSF56300">
    <property type="entry name" value="Metallo-dependent phosphatases"/>
    <property type="match status" value="1"/>
</dbReference>
<reference evidence="2" key="4">
    <citation type="submission" date="2023-08" db="EMBL/GenBank/DDBJ databases">
        <authorList>
            <person name="Sun Q."/>
            <person name="Zhou Y."/>
        </authorList>
    </citation>
    <scope>NUCLEOTIDE SEQUENCE</scope>
    <source>
        <strain evidence="3">CGMCC 1.8884</strain>
        <strain evidence="2">CGMCC 1.8885</strain>
    </source>
</reference>
<evidence type="ECO:0000313" key="2">
    <source>
        <dbReference type="EMBL" id="GGI74170.1"/>
    </source>
</evidence>
<dbReference type="EMBL" id="BMLZ01000016">
    <property type="protein sequence ID" value="GGP29835.1"/>
    <property type="molecule type" value="Genomic_DNA"/>
</dbReference>
<dbReference type="InterPro" id="IPR051918">
    <property type="entry name" value="STPP_CPPED1"/>
</dbReference>
<feature type="domain" description="Calcineurin-like phosphoesterase" evidence="1">
    <location>
        <begin position="38"/>
        <end position="264"/>
    </location>
</feature>
<evidence type="ECO:0000313" key="3">
    <source>
        <dbReference type="EMBL" id="GGP29835.1"/>
    </source>
</evidence>
<evidence type="ECO:0000313" key="5">
    <source>
        <dbReference type="Proteomes" id="UP000652720"/>
    </source>
</evidence>
<protein>
    <recommendedName>
        <fullName evidence="1">Calcineurin-like phosphoesterase domain-containing protein</fullName>
    </recommendedName>
</protein>
<dbReference type="PANTHER" id="PTHR43143:SF1">
    <property type="entry name" value="SERINE_THREONINE-PROTEIN PHOSPHATASE CPPED1"/>
    <property type="match status" value="1"/>
</dbReference>
<dbReference type="EMBL" id="BMMA01000003">
    <property type="protein sequence ID" value="GGI74170.1"/>
    <property type="molecule type" value="Genomic_DNA"/>
</dbReference>
<dbReference type="RefSeq" id="WP_017869332.1">
    <property type="nucleotide sequence ID" value="NZ_BMLZ01000016.1"/>
</dbReference>